<comment type="similarity">
    <text evidence="1">Belongs to the 'phage' integrase family.</text>
</comment>
<keyword evidence="6" id="KW-1185">Reference proteome</keyword>
<dbReference type="EMBL" id="MAGO01000001">
    <property type="protein sequence ID" value="OCC16577.1"/>
    <property type="molecule type" value="Genomic_DNA"/>
</dbReference>
<gene>
    <name evidence="5" type="ORF">DBT_0395</name>
</gene>
<evidence type="ECO:0000259" key="4">
    <source>
        <dbReference type="PROSITE" id="PS51898"/>
    </source>
</evidence>
<organism evidence="5 6">
    <name type="scientific">Dissulfuribacter thermophilus</name>
    <dbReference type="NCBI Taxonomy" id="1156395"/>
    <lineage>
        <taxon>Bacteria</taxon>
        <taxon>Pseudomonadati</taxon>
        <taxon>Thermodesulfobacteriota</taxon>
        <taxon>Dissulfuribacteria</taxon>
        <taxon>Dissulfuribacterales</taxon>
        <taxon>Dissulfuribacteraceae</taxon>
        <taxon>Dissulfuribacter</taxon>
    </lineage>
</organism>
<name>A0A1B9F9I6_9BACT</name>
<dbReference type="AlphaFoldDB" id="A0A1B9F9I6"/>
<keyword evidence="2" id="KW-0238">DNA-binding</keyword>
<dbReference type="GO" id="GO:0003677">
    <property type="term" value="F:DNA binding"/>
    <property type="evidence" value="ECO:0007669"/>
    <property type="project" value="UniProtKB-KW"/>
</dbReference>
<dbReference type="SUPFAM" id="SSF56349">
    <property type="entry name" value="DNA breaking-rejoining enzymes"/>
    <property type="match status" value="1"/>
</dbReference>
<accession>A0A1B9F9I6</accession>
<keyword evidence="3" id="KW-0233">DNA recombination</keyword>
<dbReference type="InterPro" id="IPR002104">
    <property type="entry name" value="Integrase_catalytic"/>
</dbReference>
<dbReference type="PATRIC" id="fig|1156395.6.peg.397"/>
<protein>
    <submittedName>
        <fullName evidence="5">Integrase</fullName>
    </submittedName>
</protein>
<comment type="caution">
    <text evidence="5">The sequence shown here is derived from an EMBL/GenBank/DDBJ whole genome shotgun (WGS) entry which is preliminary data.</text>
</comment>
<proteinExistence type="inferred from homology"/>
<evidence type="ECO:0000313" key="5">
    <source>
        <dbReference type="EMBL" id="OCC16577.1"/>
    </source>
</evidence>
<sequence length="143" mass="16305">MKDPEFQKSPPYNGDGCGGFKWADIDLQNEIIHVKDPKSGISRPVYMTPQVKDMLLERLPENVDLSSLIFPGKNGKKKKLISKTFFRIVHKLGFNDGITDPRDKVVFHTLRHTFASWLAIKGIPIYTIKELMGHKSLANDRKI</sequence>
<dbReference type="CDD" id="cd00796">
    <property type="entry name" value="INT_Rci_Hp1_C"/>
    <property type="match status" value="1"/>
</dbReference>
<dbReference type="GO" id="GO:0006310">
    <property type="term" value="P:DNA recombination"/>
    <property type="evidence" value="ECO:0007669"/>
    <property type="project" value="UniProtKB-KW"/>
</dbReference>
<reference evidence="5 6" key="1">
    <citation type="submission" date="2016-06" db="EMBL/GenBank/DDBJ databases">
        <title>Respiratory ammonification of nitrate coupled to the oxidation of elemental sulfur in deep-sea autotrophic thermophilic bacteria.</title>
        <authorList>
            <person name="Slobodkina G.B."/>
            <person name="Mardanov A.V."/>
            <person name="Ravin N.V."/>
            <person name="Frolova A.A."/>
            <person name="Viryasiv M.B."/>
            <person name="Chernyh N.A."/>
            <person name="Bonch-Osmolovskaya E.A."/>
            <person name="Slobodkin A.I."/>
        </authorList>
    </citation>
    <scope>NUCLEOTIDE SEQUENCE [LARGE SCALE GENOMIC DNA]</scope>
    <source>
        <strain evidence="5 6">S69</strain>
    </source>
</reference>
<dbReference type="RefSeq" id="WP_161939887.1">
    <property type="nucleotide sequence ID" value="NZ_MAGO01000001.1"/>
</dbReference>
<feature type="domain" description="Tyr recombinase" evidence="4">
    <location>
        <begin position="1"/>
        <end position="143"/>
    </location>
</feature>
<dbReference type="PROSITE" id="PS51898">
    <property type="entry name" value="TYR_RECOMBINASE"/>
    <property type="match status" value="1"/>
</dbReference>
<dbReference type="PANTHER" id="PTHR30349">
    <property type="entry name" value="PHAGE INTEGRASE-RELATED"/>
    <property type="match status" value="1"/>
</dbReference>
<dbReference type="InterPro" id="IPR050090">
    <property type="entry name" value="Tyrosine_recombinase_XerCD"/>
</dbReference>
<dbReference type="Pfam" id="PF00589">
    <property type="entry name" value="Phage_integrase"/>
    <property type="match status" value="1"/>
</dbReference>
<evidence type="ECO:0000256" key="3">
    <source>
        <dbReference type="ARBA" id="ARBA00023172"/>
    </source>
</evidence>
<evidence type="ECO:0000313" key="6">
    <source>
        <dbReference type="Proteomes" id="UP000093080"/>
    </source>
</evidence>
<dbReference type="Gene3D" id="1.10.443.10">
    <property type="entry name" value="Intergrase catalytic core"/>
    <property type="match status" value="1"/>
</dbReference>
<dbReference type="GO" id="GO:0015074">
    <property type="term" value="P:DNA integration"/>
    <property type="evidence" value="ECO:0007669"/>
    <property type="project" value="InterPro"/>
</dbReference>
<evidence type="ECO:0000256" key="1">
    <source>
        <dbReference type="ARBA" id="ARBA00008857"/>
    </source>
</evidence>
<dbReference type="InterPro" id="IPR011010">
    <property type="entry name" value="DNA_brk_join_enz"/>
</dbReference>
<evidence type="ECO:0000256" key="2">
    <source>
        <dbReference type="ARBA" id="ARBA00023125"/>
    </source>
</evidence>
<dbReference type="PANTHER" id="PTHR30349:SF41">
    <property type="entry name" value="INTEGRASE_RECOMBINASE PROTEIN MJ0367-RELATED"/>
    <property type="match status" value="1"/>
</dbReference>
<dbReference type="STRING" id="1156395.DBT_0395"/>
<dbReference type="Proteomes" id="UP000093080">
    <property type="component" value="Unassembled WGS sequence"/>
</dbReference>
<dbReference type="InterPro" id="IPR013762">
    <property type="entry name" value="Integrase-like_cat_sf"/>
</dbReference>